<dbReference type="AlphaFoldDB" id="A0A6L2R6W9"/>
<proteinExistence type="predicted"/>
<dbReference type="InterPro" id="IPR027304">
    <property type="entry name" value="Trigger_fact/SurA_dom_sf"/>
</dbReference>
<dbReference type="InterPro" id="IPR050280">
    <property type="entry name" value="OMP_Chaperone_SurA"/>
</dbReference>
<evidence type="ECO:0000256" key="2">
    <source>
        <dbReference type="SAM" id="MobiDB-lite"/>
    </source>
</evidence>
<dbReference type="Gene3D" id="1.10.4030.10">
    <property type="entry name" value="Porin chaperone SurA, peptide-binding domain"/>
    <property type="match status" value="1"/>
</dbReference>
<feature type="region of interest" description="Disordered" evidence="2">
    <location>
        <begin position="304"/>
        <end position="347"/>
    </location>
</feature>
<evidence type="ECO:0000313" key="3">
    <source>
        <dbReference type="EMBL" id="GFH63301.1"/>
    </source>
</evidence>
<evidence type="ECO:0000256" key="1">
    <source>
        <dbReference type="ARBA" id="ARBA00022729"/>
    </source>
</evidence>
<accession>A0A6L2R6W9</accession>
<name>A0A6L2R6W9_9BACT</name>
<reference evidence="3 4" key="1">
    <citation type="journal article" date="2020" name="ISME J.">
        <title>Parallel Reductive Genome Evolution in Desulfovibrio Ectosymbionts Independently Acquired by Trichonympha Protists in the Termite Gut.</title>
        <authorList>
            <person name="Takeuchi M."/>
            <person name="Kuwahara H."/>
            <person name="Murakami T."/>
            <person name="Takahashi K."/>
            <person name="Kajitani R."/>
            <person name="Toyoda A."/>
            <person name="Itoh T."/>
            <person name="Ohkuma M."/>
            <person name="Hongoh Y."/>
        </authorList>
    </citation>
    <scope>NUCLEOTIDE SEQUENCE [LARGE SCALE GENOMIC DNA]</scope>
    <source>
        <strain evidence="3">ZnDsv-02</strain>
    </source>
</reference>
<protein>
    <submittedName>
        <fullName evidence="3">Uncharacterized protein</fullName>
    </submittedName>
</protein>
<dbReference type="Pfam" id="PF13624">
    <property type="entry name" value="SurA_N_3"/>
    <property type="match status" value="1"/>
</dbReference>
<dbReference type="PANTHER" id="PTHR47637">
    <property type="entry name" value="CHAPERONE SURA"/>
    <property type="match status" value="1"/>
</dbReference>
<evidence type="ECO:0000313" key="4">
    <source>
        <dbReference type="Proteomes" id="UP000505077"/>
    </source>
</evidence>
<dbReference type="EMBL" id="BLLL01000012">
    <property type="protein sequence ID" value="GFH63301.1"/>
    <property type="molecule type" value="Genomic_DNA"/>
</dbReference>
<comment type="caution">
    <text evidence="3">The sequence shown here is derived from an EMBL/GenBank/DDBJ whole genome shotgun (WGS) entry which is preliminary data.</text>
</comment>
<feature type="compositionally biased region" description="Polar residues" evidence="2">
    <location>
        <begin position="333"/>
        <end position="347"/>
    </location>
</feature>
<dbReference type="Proteomes" id="UP000505077">
    <property type="component" value="Unassembled WGS sequence"/>
</dbReference>
<sequence>MSQFFLKWTCETLRACVLFLCLLPAGCGETGAPEGVVATVNDEPIYLRTVQAMLDGRSFALGTLPRLSLETLKNHYGEALGTLIVYTLVRQELQRLHIPVSEPALDKELADIRADYGDGAFSRFLTDASLDAIDWRNLLRDHLSMISFEKHVLLPEIRIQLPRVRAYYNEHLAQFQIPATQTVCFVSSEDRDKAAAFCGAFSGVGKPPACPSVQCLAVLNDELPCLWKEDVQKLAPGSCAPLRQEEGTWRSVCLAERTAAHILEISAAYPLIERILLEQEKKELFDRWLENSLAAATVKVSSHISQTLSTTSSSPKAQPSYPIEDEDIRPDTTPAQETDSDTPSNAP</sequence>
<keyword evidence="1" id="KW-0732">Signal</keyword>
<dbReference type="PANTHER" id="PTHR47637:SF1">
    <property type="entry name" value="CHAPERONE SURA"/>
    <property type="match status" value="1"/>
</dbReference>
<organism evidence="3 4">
    <name type="scientific">Candidatus Desulfovibrio kirbyi</name>
    <dbReference type="NCBI Taxonomy" id="2696086"/>
    <lineage>
        <taxon>Bacteria</taxon>
        <taxon>Pseudomonadati</taxon>
        <taxon>Thermodesulfobacteriota</taxon>
        <taxon>Desulfovibrionia</taxon>
        <taxon>Desulfovibrionales</taxon>
        <taxon>Desulfovibrionaceae</taxon>
        <taxon>Desulfovibrio</taxon>
    </lineage>
</organism>
<gene>
    <name evidence="3" type="ORF">ZNDK_1072</name>
</gene>
<feature type="compositionally biased region" description="Polar residues" evidence="2">
    <location>
        <begin position="304"/>
        <end position="317"/>
    </location>
</feature>
<dbReference type="SUPFAM" id="SSF109998">
    <property type="entry name" value="Triger factor/SurA peptide-binding domain-like"/>
    <property type="match status" value="1"/>
</dbReference>